<dbReference type="InterPro" id="IPR005482">
    <property type="entry name" value="Biotin_COase_C"/>
</dbReference>
<dbReference type="PROSITE" id="PS50979">
    <property type="entry name" value="BC"/>
    <property type="match status" value="1"/>
</dbReference>
<dbReference type="PANTHER" id="PTHR18866">
    <property type="entry name" value="CARBOXYLASE:PYRUVATE/ACETYL-COA/PROPIONYL-COA CARBOXYLASE"/>
    <property type="match status" value="1"/>
</dbReference>
<evidence type="ECO:0000256" key="3">
    <source>
        <dbReference type="ARBA" id="ARBA00022840"/>
    </source>
</evidence>
<dbReference type="SUPFAM" id="SSF51246">
    <property type="entry name" value="Rudiment single hybrid motif"/>
    <property type="match status" value="1"/>
</dbReference>
<keyword evidence="3 5" id="KW-0067">ATP-binding</keyword>
<dbReference type="PANTHER" id="PTHR18866:SF128">
    <property type="entry name" value="UREA AMIDOLYASE"/>
    <property type="match status" value="1"/>
</dbReference>
<accession>A0ABM6XMU2</accession>
<evidence type="ECO:0000256" key="1">
    <source>
        <dbReference type="ARBA" id="ARBA00022598"/>
    </source>
</evidence>
<evidence type="ECO:0000256" key="5">
    <source>
        <dbReference type="PROSITE-ProRule" id="PRU00409"/>
    </source>
</evidence>
<dbReference type="InterPro" id="IPR016185">
    <property type="entry name" value="PreATP-grasp_dom_sf"/>
</dbReference>
<feature type="domain" description="ATP-grasp" evidence="6">
    <location>
        <begin position="122"/>
        <end position="319"/>
    </location>
</feature>
<dbReference type="PROSITE" id="PS00866">
    <property type="entry name" value="CPSASE_1"/>
    <property type="match status" value="1"/>
</dbReference>
<dbReference type="InterPro" id="IPR011764">
    <property type="entry name" value="Biotin_carboxylation_dom"/>
</dbReference>
<dbReference type="InterPro" id="IPR005479">
    <property type="entry name" value="CPAse_ATP-bd"/>
</dbReference>
<keyword evidence="1" id="KW-0436">Ligase</keyword>
<protein>
    <submittedName>
        <fullName evidence="8">Acetyl-CoA carboxylase biotin carboxylase subunit</fullName>
    </submittedName>
</protein>
<dbReference type="Pfam" id="PF00289">
    <property type="entry name" value="Biotin_carb_N"/>
    <property type="match status" value="1"/>
</dbReference>
<evidence type="ECO:0000313" key="8">
    <source>
        <dbReference type="EMBL" id="AXN39733.1"/>
    </source>
</evidence>
<dbReference type="NCBIfam" id="NF006367">
    <property type="entry name" value="PRK08591.1"/>
    <property type="match status" value="1"/>
</dbReference>
<dbReference type="Pfam" id="PF02786">
    <property type="entry name" value="CPSase_L_D2"/>
    <property type="match status" value="1"/>
</dbReference>
<feature type="domain" description="Biotin carboxylation" evidence="7">
    <location>
        <begin position="3"/>
        <end position="446"/>
    </location>
</feature>
<dbReference type="PROSITE" id="PS00867">
    <property type="entry name" value="CPSASE_2"/>
    <property type="match status" value="1"/>
</dbReference>
<organism evidence="8 9">
    <name type="scientific">Peribacillus butanolivorans</name>
    <dbReference type="NCBI Taxonomy" id="421767"/>
    <lineage>
        <taxon>Bacteria</taxon>
        <taxon>Bacillati</taxon>
        <taxon>Bacillota</taxon>
        <taxon>Bacilli</taxon>
        <taxon>Bacillales</taxon>
        <taxon>Bacillaceae</taxon>
        <taxon>Peribacillus</taxon>
    </lineage>
</organism>
<keyword evidence="9" id="KW-1185">Reference proteome</keyword>
<evidence type="ECO:0000256" key="2">
    <source>
        <dbReference type="ARBA" id="ARBA00022741"/>
    </source>
</evidence>
<evidence type="ECO:0000259" key="6">
    <source>
        <dbReference type="PROSITE" id="PS50975"/>
    </source>
</evidence>
<keyword evidence="2 5" id="KW-0547">Nucleotide-binding</keyword>
<dbReference type="InterPro" id="IPR011054">
    <property type="entry name" value="Rudment_hybrid_motif"/>
</dbReference>
<dbReference type="SMART" id="SM00878">
    <property type="entry name" value="Biotin_carb_C"/>
    <property type="match status" value="1"/>
</dbReference>
<dbReference type="SUPFAM" id="SSF56059">
    <property type="entry name" value="Glutathione synthetase ATP-binding domain-like"/>
    <property type="match status" value="1"/>
</dbReference>
<dbReference type="EMBL" id="CP030926">
    <property type="protein sequence ID" value="AXN39733.1"/>
    <property type="molecule type" value="Genomic_DNA"/>
</dbReference>
<dbReference type="Gene3D" id="3.30.470.20">
    <property type="entry name" value="ATP-grasp fold, B domain"/>
    <property type="match status" value="1"/>
</dbReference>
<dbReference type="InterPro" id="IPR050856">
    <property type="entry name" value="Biotin_carboxylase_complex"/>
</dbReference>
<evidence type="ECO:0000259" key="7">
    <source>
        <dbReference type="PROSITE" id="PS50979"/>
    </source>
</evidence>
<name>A0ABM6XMU2_9BACI</name>
<dbReference type="PROSITE" id="PS50975">
    <property type="entry name" value="ATP_GRASP"/>
    <property type="match status" value="1"/>
</dbReference>
<keyword evidence="4" id="KW-0092">Biotin</keyword>
<dbReference type="SUPFAM" id="SSF52440">
    <property type="entry name" value="PreATP-grasp domain"/>
    <property type="match status" value="1"/>
</dbReference>
<gene>
    <name evidence="8" type="ORF">DTO10_16095</name>
</gene>
<dbReference type="Pfam" id="PF02785">
    <property type="entry name" value="Biotin_carb_C"/>
    <property type="match status" value="1"/>
</dbReference>
<sequence length="451" mass="50706">MGYFKKVLIANRGEIARRIIRTCNKEGIQTVAVYSEADAEAPYVSEATEAVCIGPAQAKKSYLDIEKVIQVAKETHADAIHPGYGFLSENPEFVRRCEEENIVFIGPTAETIHIMGSKLEARTQMQKAGVRVVPGTDKSIESVDEALLIANDLGYPLMLKASAGGGGIGMQLVQNDAELIKVFDATKQQATSFFKDGTVFLEKWISKPRHIEVQIVADTYGNVLHLFERECSVQRRNQKVIEESPSPFLNDTLRKELLDAAIRGVKQIDYTNVGTMEFIFDENQNFYFLEMNTRLQVEHPVTEEITGLDLVELQLKIAAKEKLTITQEEINKTGHAIECRLYAEDPNTFFPSPGVISRLKLPENDVRFDFGIIEGSAVTPFYDPMIGKIIVHGITREQAIEKMQRVLDEIDIQGVKTNLMLLKQIMKNNQFIRGNYTTQFLAENKIQVLEG</sequence>
<proteinExistence type="predicted"/>
<reference evidence="8 9" key="1">
    <citation type="submission" date="2018-07" db="EMBL/GenBank/DDBJ databases">
        <title>The molecular basis for the intramolecular migration of carboxyl group in the catabolism of para-hydroxybenzoate via gentisate.</title>
        <authorList>
            <person name="Zhao H."/>
            <person name="Xu Y."/>
            <person name="Lin S."/>
            <person name="Spain J.C."/>
            <person name="Zhou N.-Y."/>
        </authorList>
    </citation>
    <scope>NUCLEOTIDE SEQUENCE [LARGE SCALE GENOMIC DNA]</scope>
    <source>
        <strain evidence="8 9">PHB-7a</strain>
    </source>
</reference>
<dbReference type="InterPro" id="IPR011761">
    <property type="entry name" value="ATP-grasp"/>
</dbReference>
<dbReference type="InterPro" id="IPR005481">
    <property type="entry name" value="BC-like_N"/>
</dbReference>
<evidence type="ECO:0000256" key="4">
    <source>
        <dbReference type="ARBA" id="ARBA00023267"/>
    </source>
</evidence>
<dbReference type="Proteomes" id="UP000260457">
    <property type="component" value="Chromosome"/>
</dbReference>
<evidence type="ECO:0000313" key="9">
    <source>
        <dbReference type="Proteomes" id="UP000260457"/>
    </source>
</evidence>
<dbReference type="RefSeq" id="WP_116821495.1">
    <property type="nucleotide sequence ID" value="NZ_CP030926.1"/>
</dbReference>